<evidence type="ECO:0000313" key="3">
    <source>
        <dbReference type="EMBL" id="TQE93268.1"/>
    </source>
</evidence>
<gene>
    <name evidence="3" type="ORF">FKZ61_22215</name>
</gene>
<dbReference type="Gene3D" id="2.60.40.10">
    <property type="entry name" value="Immunoglobulins"/>
    <property type="match status" value="1"/>
</dbReference>
<feature type="domain" description="Glycoside hydrolase family 13 N-terminal" evidence="2">
    <location>
        <begin position="25"/>
        <end position="71"/>
    </location>
</feature>
<dbReference type="OrthoDB" id="9811945at2"/>
<sequence length="119" mass="13699">MIRKQPSPKPEHVRVGFEMPAIIWADRVYLVGDFNGWDVTATPMHQDRDGYWRAYLDLPANRRYQFRYWINGQWYTDHAADGFQGDSPHTIASVVETTLPTGTGLPLHTERQPSTRKAA</sequence>
<dbReference type="GO" id="GO:0004553">
    <property type="term" value="F:hydrolase activity, hydrolyzing O-glycosyl compounds"/>
    <property type="evidence" value="ECO:0007669"/>
    <property type="project" value="InterPro"/>
</dbReference>
<dbReference type="GO" id="GO:0005975">
    <property type="term" value="P:carbohydrate metabolic process"/>
    <property type="evidence" value="ECO:0007669"/>
    <property type="project" value="InterPro"/>
</dbReference>
<dbReference type="InterPro" id="IPR004193">
    <property type="entry name" value="Glyco_hydro_13_N"/>
</dbReference>
<dbReference type="AlphaFoldDB" id="A0A540V942"/>
<keyword evidence="4" id="KW-1185">Reference proteome</keyword>
<comment type="caution">
    <text evidence="3">The sequence shown here is derived from an EMBL/GenBank/DDBJ whole genome shotgun (WGS) entry which is preliminary data.</text>
</comment>
<accession>A0A540V942</accession>
<protein>
    <submittedName>
        <fullName evidence="3">Glycoside hydrolase family 13</fullName>
    </submittedName>
</protein>
<evidence type="ECO:0000259" key="2">
    <source>
        <dbReference type="Pfam" id="PF02922"/>
    </source>
</evidence>
<dbReference type="InParanoid" id="A0A540V942"/>
<organism evidence="3 4">
    <name type="scientific">Litorilinea aerophila</name>
    <dbReference type="NCBI Taxonomy" id="1204385"/>
    <lineage>
        <taxon>Bacteria</taxon>
        <taxon>Bacillati</taxon>
        <taxon>Chloroflexota</taxon>
        <taxon>Caldilineae</taxon>
        <taxon>Caldilineales</taxon>
        <taxon>Caldilineaceae</taxon>
        <taxon>Litorilinea</taxon>
    </lineage>
</organism>
<reference evidence="3 4" key="1">
    <citation type="submission" date="2019-06" db="EMBL/GenBank/DDBJ databases">
        <title>Genome sequence of Litorilinea aerophila BAA-2444.</title>
        <authorList>
            <person name="Maclea K.S."/>
            <person name="Maurais E.G."/>
            <person name="Iannazzi L.C."/>
        </authorList>
    </citation>
    <scope>NUCLEOTIDE SEQUENCE [LARGE SCALE GENOMIC DNA]</scope>
    <source>
        <strain evidence="3 4">ATCC BAA-2444</strain>
    </source>
</reference>
<dbReference type="SUPFAM" id="SSF81296">
    <property type="entry name" value="E set domains"/>
    <property type="match status" value="1"/>
</dbReference>
<proteinExistence type="predicted"/>
<dbReference type="EMBL" id="VIGC01000044">
    <property type="protein sequence ID" value="TQE93268.1"/>
    <property type="molecule type" value="Genomic_DNA"/>
</dbReference>
<dbReference type="InterPro" id="IPR013783">
    <property type="entry name" value="Ig-like_fold"/>
</dbReference>
<name>A0A540V942_9CHLR</name>
<evidence type="ECO:0000313" key="4">
    <source>
        <dbReference type="Proteomes" id="UP000317371"/>
    </source>
</evidence>
<evidence type="ECO:0000256" key="1">
    <source>
        <dbReference type="SAM" id="MobiDB-lite"/>
    </source>
</evidence>
<dbReference type="InterPro" id="IPR014756">
    <property type="entry name" value="Ig_E-set"/>
</dbReference>
<dbReference type="CDD" id="cd07184">
    <property type="entry name" value="E_set_Isoamylase_like_N"/>
    <property type="match status" value="1"/>
</dbReference>
<dbReference type="Pfam" id="PF02922">
    <property type="entry name" value="CBM_48"/>
    <property type="match status" value="1"/>
</dbReference>
<feature type="region of interest" description="Disordered" evidence="1">
    <location>
        <begin position="100"/>
        <end position="119"/>
    </location>
</feature>
<dbReference type="Proteomes" id="UP000317371">
    <property type="component" value="Unassembled WGS sequence"/>
</dbReference>
<keyword evidence="3" id="KW-0378">Hydrolase</keyword>
<dbReference type="RefSeq" id="WP_141612366.1">
    <property type="nucleotide sequence ID" value="NZ_VIGC02000044.1"/>
</dbReference>